<dbReference type="Pfam" id="PF01042">
    <property type="entry name" value="Ribonuc_L-PSP"/>
    <property type="match status" value="1"/>
</dbReference>
<dbReference type="CDD" id="cd00448">
    <property type="entry name" value="YjgF_YER057c_UK114_family"/>
    <property type="match status" value="1"/>
</dbReference>
<gene>
    <name evidence="2" type="ORF">CRHIZ90672A_00015316</name>
</gene>
<dbReference type="PANTHER" id="PTHR11803:SF58">
    <property type="entry name" value="PROTEIN HMF1-RELATED"/>
    <property type="match status" value="1"/>
</dbReference>
<name>A0A9N9VYF1_9HYPO</name>
<evidence type="ECO:0000313" key="2">
    <source>
        <dbReference type="EMBL" id="CAH0036039.1"/>
    </source>
</evidence>
<comment type="caution">
    <text evidence="2">The sequence shown here is derived from an EMBL/GenBank/DDBJ whole genome shotgun (WGS) entry which is preliminary data.</text>
</comment>
<dbReference type="EMBL" id="CABFNQ020000756">
    <property type="protein sequence ID" value="CAH0036039.1"/>
    <property type="molecule type" value="Genomic_DNA"/>
</dbReference>
<proteinExistence type="inferred from homology"/>
<dbReference type="InterPro" id="IPR006175">
    <property type="entry name" value="YjgF/YER057c/UK114"/>
</dbReference>
<sequence>MFPGLVSISTTEACPAIVPYSQAVVAGPYVFLSDQIPIDSDGEPLEGSIADKTHACCKSVKAALAAAGSDISRVAKVTVFLDDMKNFAEFNTVYQTYFTHRPARSCVAVKTLPKNLEVEIECIALVNIGSRL</sequence>
<dbReference type="Gene3D" id="3.30.1330.40">
    <property type="entry name" value="RutC-like"/>
    <property type="match status" value="1"/>
</dbReference>
<evidence type="ECO:0000256" key="1">
    <source>
        <dbReference type="ARBA" id="ARBA00010552"/>
    </source>
</evidence>
<evidence type="ECO:0000313" key="3">
    <source>
        <dbReference type="Proteomes" id="UP000696573"/>
    </source>
</evidence>
<dbReference type="PANTHER" id="PTHR11803">
    <property type="entry name" value="2-IMINOBUTANOATE/2-IMINOPROPANOATE DEAMINASE RIDA"/>
    <property type="match status" value="1"/>
</dbReference>
<organism evidence="2 3">
    <name type="scientific">Clonostachys rhizophaga</name>
    <dbReference type="NCBI Taxonomy" id="160324"/>
    <lineage>
        <taxon>Eukaryota</taxon>
        <taxon>Fungi</taxon>
        <taxon>Dikarya</taxon>
        <taxon>Ascomycota</taxon>
        <taxon>Pezizomycotina</taxon>
        <taxon>Sordariomycetes</taxon>
        <taxon>Hypocreomycetidae</taxon>
        <taxon>Hypocreales</taxon>
        <taxon>Bionectriaceae</taxon>
        <taxon>Clonostachys</taxon>
    </lineage>
</organism>
<dbReference type="GO" id="GO:0019239">
    <property type="term" value="F:deaminase activity"/>
    <property type="evidence" value="ECO:0007669"/>
    <property type="project" value="TreeGrafter"/>
</dbReference>
<dbReference type="InterPro" id="IPR006056">
    <property type="entry name" value="RidA"/>
</dbReference>
<dbReference type="AlphaFoldDB" id="A0A9N9VYF1"/>
<protein>
    <submittedName>
        <fullName evidence="2">Uncharacterized protein</fullName>
    </submittedName>
</protein>
<dbReference type="PROSITE" id="PS01094">
    <property type="entry name" value="UPF0076"/>
    <property type="match status" value="1"/>
</dbReference>
<comment type="similarity">
    <text evidence="1">Belongs to the RutC family.</text>
</comment>
<dbReference type="GO" id="GO:0005739">
    <property type="term" value="C:mitochondrion"/>
    <property type="evidence" value="ECO:0007669"/>
    <property type="project" value="TreeGrafter"/>
</dbReference>
<keyword evidence="3" id="KW-1185">Reference proteome</keyword>
<reference evidence="2" key="1">
    <citation type="submission" date="2021-10" db="EMBL/GenBank/DDBJ databases">
        <authorList>
            <person name="Piombo E."/>
        </authorList>
    </citation>
    <scope>NUCLEOTIDE SEQUENCE</scope>
</reference>
<dbReference type="FunFam" id="3.30.1330.40:FF:000001">
    <property type="entry name" value="L-PSP family endoribonuclease"/>
    <property type="match status" value="1"/>
</dbReference>
<dbReference type="NCBIfam" id="TIGR00004">
    <property type="entry name" value="Rid family detoxifying hydrolase"/>
    <property type="match status" value="1"/>
</dbReference>
<dbReference type="GO" id="GO:0005829">
    <property type="term" value="C:cytosol"/>
    <property type="evidence" value="ECO:0007669"/>
    <property type="project" value="TreeGrafter"/>
</dbReference>
<dbReference type="InterPro" id="IPR035959">
    <property type="entry name" value="RutC-like_sf"/>
</dbReference>
<dbReference type="OrthoDB" id="309640at2759"/>
<dbReference type="InterPro" id="IPR019897">
    <property type="entry name" value="RidA_CS"/>
</dbReference>
<dbReference type="SUPFAM" id="SSF55298">
    <property type="entry name" value="YjgF-like"/>
    <property type="match status" value="1"/>
</dbReference>
<accession>A0A9N9VYF1</accession>
<dbReference type="Proteomes" id="UP000696573">
    <property type="component" value="Unassembled WGS sequence"/>
</dbReference>